<proteinExistence type="inferred from homology"/>
<protein>
    <submittedName>
        <fullName evidence="3">Excinuclease ABC subunit C domain-containing protein</fullName>
    </submittedName>
</protein>
<dbReference type="SUPFAM" id="SSF82771">
    <property type="entry name" value="GIY-YIG endonuclease"/>
    <property type="match status" value="1"/>
</dbReference>
<dbReference type="AlphaFoldDB" id="L8TPB0"/>
<dbReference type="InterPro" id="IPR000305">
    <property type="entry name" value="GIY-YIG_endonuc"/>
</dbReference>
<dbReference type="Pfam" id="PF01541">
    <property type="entry name" value="GIY-YIG"/>
    <property type="match status" value="1"/>
</dbReference>
<reference evidence="4" key="1">
    <citation type="journal article" date="2013" name="Genome Announc.">
        <title>Draft Genome Sequence of the 2-Chloro-4-Nitrophenol-Degrading Bacterium Arthrobacter sp. Strain SJCon.</title>
        <authorList>
            <person name="Vikram S."/>
            <person name="Kumar S."/>
            <person name="Vaidya B."/>
            <person name="Pinnaka A.K."/>
            <person name="Raghava G.P."/>
        </authorList>
    </citation>
    <scope>NUCLEOTIDE SEQUENCE [LARGE SCALE GENOMIC DNA]</scope>
    <source>
        <strain evidence="4">SJCon</strain>
    </source>
</reference>
<dbReference type="CDD" id="cd10456">
    <property type="entry name" value="GIY-YIG_UPF0213"/>
    <property type="match status" value="1"/>
</dbReference>
<organism evidence="3 4">
    <name type="scientific">Arthrobacter nitrophenolicus</name>
    <dbReference type="NCBI Taxonomy" id="683150"/>
    <lineage>
        <taxon>Bacteria</taxon>
        <taxon>Bacillati</taxon>
        <taxon>Actinomycetota</taxon>
        <taxon>Actinomycetes</taxon>
        <taxon>Micrococcales</taxon>
        <taxon>Micrococcaceae</taxon>
        <taxon>Arthrobacter</taxon>
    </lineage>
</organism>
<comment type="caution">
    <text evidence="3">The sequence shown here is derived from an EMBL/GenBank/DDBJ whole genome shotgun (WGS) entry which is preliminary data.</text>
</comment>
<feature type="domain" description="GIY-YIG" evidence="2">
    <location>
        <begin position="1"/>
        <end position="76"/>
    </location>
</feature>
<gene>
    <name evidence="3" type="ORF">G205_20397</name>
</gene>
<dbReference type="InterPro" id="IPR050190">
    <property type="entry name" value="UPF0213_domain"/>
</dbReference>
<dbReference type="InterPro" id="IPR035901">
    <property type="entry name" value="GIY-YIG_endonuc_sf"/>
</dbReference>
<dbReference type="PANTHER" id="PTHR34477">
    <property type="entry name" value="UPF0213 PROTEIN YHBQ"/>
    <property type="match status" value="1"/>
</dbReference>
<dbReference type="EMBL" id="AOFD01000064">
    <property type="protein sequence ID" value="ELT43104.1"/>
    <property type="molecule type" value="Genomic_DNA"/>
</dbReference>
<sequence>MPFAYMLRCSDGSYYVGSTTNLELRLAQHQTGDGAAYTRRRRPVKLVWFEEFSRVDQAFAREKQVQGWSHRKREALITGDHHALPTLSKGPAAGAPGRVSTSSTTELKWGLEVHGGVRGCGCPFDPAWPGSLGCHRWNFCACYP</sequence>
<name>L8TPB0_9MICC</name>
<evidence type="ECO:0000256" key="1">
    <source>
        <dbReference type="ARBA" id="ARBA00007435"/>
    </source>
</evidence>
<dbReference type="PROSITE" id="PS50164">
    <property type="entry name" value="GIY_YIG"/>
    <property type="match status" value="1"/>
</dbReference>
<dbReference type="Proteomes" id="UP000011189">
    <property type="component" value="Unassembled WGS sequence"/>
</dbReference>
<evidence type="ECO:0000313" key="3">
    <source>
        <dbReference type="EMBL" id="ELT43104.1"/>
    </source>
</evidence>
<dbReference type="PANTHER" id="PTHR34477:SF1">
    <property type="entry name" value="UPF0213 PROTEIN YHBQ"/>
    <property type="match status" value="1"/>
</dbReference>
<accession>L8TPB0</accession>
<comment type="similarity">
    <text evidence="1">Belongs to the UPF0213 family.</text>
</comment>
<keyword evidence="4" id="KW-1185">Reference proteome</keyword>
<evidence type="ECO:0000313" key="4">
    <source>
        <dbReference type="Proteomes" id="UP000011189"/>
    </source>
</evidence>
<dbReference type="Gene3D" id="3.40.1440.10">
    <property type="entry name" value="GIY-YIG endonuclease"/>
    <property type="match status" value="1"/>
</dbReference>
<evidence type="ECO:0000259" key="2">
    <source>
        <dbReference type="PROSITE" id="PS50164"/>
    </source>
</evidence>